<sequence length="112" mass="12304">DSCSVRQKIRPSFVQTYLYVFVVSSFILFLRANRILDLRGVTSSYIETPGCGASGFSLIFLLAVMIADLIFRSLTRQMMLGILGVPLLLRVSSLVCNLCATLMSFASNSTPV</sequence>
<evidence type="ECO:0000256" key="1">
    <source>
        <dbReference type="SAM" id="Phobius"/>
    </source>
</evidence>
<dbReference type="AlphaFoldDB" id="A0AAV2PPM6"/>
<feature type="transmembrane region" description="Helical" evidence="1">
    <location>
        <begin position="83"/>
        <end position="106"/>
    </location>
</feature>
<feature type="non-terminal residue" evidence="2">
    <location>
        <position position="1"/>
    </location>
</feature>
<name>A0AAV2PPM6_MEGNR</name>
<reference evidence="2 3" key="1">
    <citation type="submission" date="2024-05" db="EMBL/GenBank/DDBJ databases">
        <authorList>
            <person name="Wallberg A."/>
        </authorList>
    </citation>
    <scope>NUCLEOTIDE SEQUENCE [LARGE SCALE GENOMIC DNA]</scope>
</reference>
<gene>
    <name evidence="2" type="ORF">MNOR_LOCUS1960</name>
</gene>
<comment type="caution">
    <text evidence="2">The sequence shown here is derived from an EMBL/GenBank/DDBJ whole genome shotgun (WGS) entry which is preliminary data.</text>
</comment>
<keyword evidence="1" id="KW-1133">Transmembrane helix</keyword>
<keyword evidence="1" id="KW-0472">Membrane</keyword>
<dbReference type="EMBL" id="CAXKWB010000558">
    <property type="protein sequence ID" value="CAL4061210.1"/>
    <property type="molecule type" value="Genomic_DNA"/>
</dbReference>
<protein>
    <submittedName>
        <fullName evidence="2">Uncharacterized protein</fullName>
    </submittedName>
</protein>
<accession>A0AAV2PPM6</accession>
<evidence type="ECO:0000313" key="3">
    <source>
        <dbReference type="Proteomes" id="UP001497623"/>
    </source>
</evidence>
<keyword evidence="3" id="KW-1185">Reference proteome</keyword>
<proteinExistence type="predicted"/>
<feature type="transmembrane region" description="Helical" evidence="1">
    <location>
        <begin position="12"/>
        <end position="32"/>
    </location>
</feature>
<keyword evidence="1" id="KW-0812">Transmembrane</keyword>
<evidence type="ECO:0000313" key="2">
    <source>
        <dbReference type="EMBL" id="CAL4061210.1"/>
    </source>
</evidence>
<dbReference type="Proteomes" id="UP001497623">
    <property type="component" value="Unassembled WGS sequence"/>
</dbReference>
<feature type="transmembrane region" description="Helical" evidence="1">
    <location>
        <begin position="52"/>
        <end position="71"/>
    </location>
</feature>
<organism evidence="2 3">
    <name type="scientific">Meganyctiphanes norvegica</name>
    <name type="common">Northern krill</name>
    <name type="synonym">Thysanopoda norvegica</name>
    <dbReference type="NCBI Taxonomy" id="48144"/>
    <lineage>
        <taxon>Eukaryota</taxon>
        <taxon>Metazoa</taxon>
        <taxon>Ecdysozoa</taxon>
        <taxon>Arthropoda</taxon>
        <taxon>Crustacea</taxon>
        <taxon>Multicrustacea</taxon>
        <taxon>Malacostraca</taxon>
        <taxon>Eumalacostraca</taxon>
        <taxon>Eucarida</taxon>
        <taxon>Euphausiacea</taxon>
        <taxon>Euphausiidae</taxon>
        <taxon>Meganyctiphanes</taxon>
    </lineage>
</organism>